<dbReference type="Pfam" id="PF13732">
    <property type="entry name" value="DrrA1-3_C"/>
    <property type="match status" value="1"/>
</dbReference>
<evidence type="ECO:0000259" key="4">
    <source>
        <dbReference type="PROSITE" id="PS50893"/>
    </source>
</evidence>
<dbReference type="SMART" id="SM00382">
    <property type="entry name" value="AAA"/>
    <property type="match status" value="1"/>
</dbReference>
<feature type="domain" description="ABC transporter" evidence="4">
    <location>
        <begin position="6"/>
        <end position="235"/>
    </location>
</feature>
<dbReference type="AlphaFoldDB" id="A0A7V2AZ88"/>
<comment type="caution">
    <text evidence="5">The sequence shown here is derived from an EMBL/GenBank/DDBJ whole genome shotgun (WGS) entry which is preliminary data.</text>
</comment>
<evidence type="ECO:0000313" key="5">
    <source>
        <dbReference type="EMBL" id="HER95400.1"/>
    </source>
</evidence>
<evidence type="ECO:0000256" key="3">
    <source>
        <dbReference type="ARBA" id="ARBA00022840"/>
    </source>
</evidence>
<evidence type="ECO:0000256" key="2">
    <source>
        <dbReference type="ARBA" id="ARBA00022741"/>
    </source>
</evidence>
<sequence>MSTPTIDVRGLTRRFGAFVAVDHVTFQVEAGEIFGFLGANGAGKSTTIRMLCGLLAPSEGTAYVAGFDIKREPYRVRQAIGYMAQRFSLYEDLTGIENLLFFGAAYGLRGAQLKARIRDTLARVGLGDQAHRLVRTLPTGWRQRLALAGALLHHPQVVFLDEPTSGVDPLARRHFWDLIAELAAEGAAVLVTTHYLDEAEYCNRLGLMHNGRLIALGAPEVLKNRYLTRPLYELEAVPLIQALEHLRCMPEVFEATVFGSRLHCTLQDTSLAPEALLNRLREAGVSVTSIRPIVPSLEDVFIHLIEHPPAEA</sequence>
<dbReference type="EMBL" id="DSGB01000003">
    <property type="protein sequence ID" value="HER95400.1"/>
    <property type="molecule type" value="Genomic_DNA"/>
</dbReference>
<accession>A0A7V2AZ88</accession>
<dbReference type="InterPro" id="IPR027417">
    <property type="entry name" value="P-loop_NTPase"/>
</dbReference>
<dbReference type="PANTHER" id="PTHR43038:SF3">
    <property type="entry name" value="ABC TRANSPORTER G FAMILY MEMBER 20 ISOFORM X1"/>
    <property type="match status" value="1"/>
</dbReference>
<reference evidence="5" key="1">
    <citation type="journal article" date="2020" name="mSystems">
        <title>Genome- and Community-Level Interaction Insights into Carbon Utilization and Element Cycling Functions of Hydrothermarchaeota in Hydrothermal Sediment.</title>
        <authorList>
            <person name="Zhou Z."/>
            <person name="Liu Y."/>
            <person name="Xu W."/>
            <person name="Pan J."/>
            <person name="Luo Z.H."/>
            <person name="Li M."/>
        </authorList>
    </citation>
    <scope>NUCLEOTIDE SEQUENCE [LARGE SCALE GENOMIC DNA]</scope>
    <source>
        <strain evidence="5">SpSt-143</strain>
    </source>
</reference>
<name>A0A7V2AZ88_RHOMR</name>
<gene>
    <name evidence="5" type="ORF">ENO59_02610</name>
</gene>
<dbReference type="Gene3D" id="3.40.50.300">
    <property type="entry name" value="P-loop containing nucleotide triphosphate hydrolases"/>
    <property type="match status" value="1"/>
</dbReference>
<dbReference type="PANTHER" id="PTHR43038">
    <property type="entry name" value="ATP-BINDING CASSETTE, SUB-FAMILY H, MEMBER 1"/>
    <property type="match status" value="1"/>
</dbReference>
<dbReference type="GO" id="GO:0005524">
    <property type="term" value="F:ATP binding"/>
    <property type="evidence" value="ECO:0007669"/>
    <property type="project" value="UniProtKB-KW"/>
</dbReference>
<dbReference type="PROSITE" id="PS50893">
    <property type="entry name" value="ABC_TRANSPORTER_2"/>
    <property type="match status" value="1"/>
</dbReference>
<proteinExistence type="predicted"/>
<dbReference type="Pfam" id="PF00005">
    <property type="entry name" value="ABC_tran"/>
    <property type="match status" value="1"/>
</dbReference>
<dbReference type="InterPro" id="IPR003439">
    <property type="entry name" value="ABC_transporter-like_ATP-bd"/>
</dbReference>
<organism evidence="5">
    <name type="scientific">Rhodothermus marinus</name>
    <name type="common">Rhodothermus obamensis</name>
    <dbReference type="NCBI Taxonomy" id="29549"/>
    <lineage>
        <taxon>Bacteria</taxon>
        <taxon>Pseudomonadati</taxon>
        <taxon>Rhodothermota</taxon>
        <taxon>Rhodothermia</taxon>
        <taxon>Rhodothermales</taxon>
        <taxon>Rhodothermaceae</taxon>
        <taxon>Rhodothermus</taxon>
    </lineage>
</organism>
<evidence type="ECO:0000256" key="1">
    <source>
        <dbReference type="ARBA" id="ARBA00022448"/>
    </source>
</evidence>
<dbReference type="SUPFAM" id="SSF52540">
    <property type="entry name" value="P-loop containing nucleoside triphosphate hydrolases"/>
    <property type="match status" value="1"/>
</dbReference>
<keyword evidence="3 5" id="KW-0067">ATP-binding</keyword>
<dbReference type="GO" id="GO:0016887">
    <property type="term" value="F:ATP hydrolysis activity"/>
    <property type="evidence" value="ECO:0007669"/>
    <property type="project" value="InterPro"/>
</dbReference>
<keyword evidence="1" id="KW-0813">Transport</keyword>
<keyword evidence="2" id="KW-0547">Nucleotide-binding</keyword>
<dbReference type="InterPro" id="IPR025302">
    <property type="entry name" value="DrrA1/2-like_C"/>
</dbReference>
<protein>
    <submittedName>
        <fullName evidence="5">ABC transporter ATP-binding protein</fullName>
    </submittedName>
</protein>
<dbReference type="InterPro" id="IPR003593">
    <property type="entry name" value="AAA+_ATPase"/>
</dbReference>